<comment type="caution">
    <text evidence="2">The sequence shown here is derived from an EMBL/GenBank/DDBJ whole genome shotgun (WGS) entry which is preliminary data.</text>
</comment>
<accession>A0A2W5NPK1</accession>
<dbReference type="InterPro" id="IPR041854">
    <property type="entry name" value="BFD-like_2Fe2S-bd_dom_sf"/>
</dbReference>
<dbReference type="InterPro" id="IPR007419">
    <property type="entry name" value="BFD-like_2Fe2S-bd_dom"/>
</dbReference>
<evidence type="ECO:0000313" key="3">
    <source>
        <dbReference type="Proteomes" id="UP000249185"/>
    </source>
</evidence>
<evidence type="ECO:0000313" key="2">
    <source>
        <dbReference type="EMBL" id="PZQ52645.1"/>
    </source>
</evidence>
<dbReference type="Gene3D" id="1.10.10.1100">
    <property type="entry name" value="BFD-like [2Fe-2S]-binding domain"/>
    <property type="match status" value="1"/>
</dbReference>
<proteinExistence type="predicted"/>
<dbReference type="AlphaFoldDB" id="A0A2W5NPK1"/>
<feature type="domain" description="BFD-like [2Fe-2S]-binding" evidence="1">
    <location>
        <begin position="2"/>
        <end position="50"/>
    </location>
</feature>
<dbReference type="Proteomes" id="UP000249185">
    <property type="component" value="Unassembled WGS sequence"/>
</dbReference>
<organism evidence="2 3">
    <name type="scientific">Rhodovulum sulfidophilum</name>
    <name type="common">Rhodobacter sulfidophilus</name>
    <dbReference type="NCBI Taxonomy" id="35806"/>
    <lineage>
        <taxon>Bacteria</taxon>
        <taxon>Pseudomonadati</taxon>
        <taxon>Pseudomonadota</taxon>
        <taxon>Alphaproteobacteria</taxon>
        <taxon>Rhodobacterales</taxon>
        <taxon>Paracoccaceae</taxon>
        <taxon>Rhodovulum</taxon>
    </lineage>
</organism>
<dbReference type="Pfam" id="PF04324">
    <property type="entry name" value="Fer2_BFD"/>
    <property type="match status" value="1"/>
</dbReference>
<name>A0A2W5NPK1_RHOSU</name>
<evidence type="ECO:0000259" key="1">
    <source>
        <dbReference type="Pfam" id="PF04324"/>
    </source>
</evidence>
<sequence length="83" mass="9430">MIVCSCAHVTDRDIHQAIDWMRDADPYTLITPGKIYRALGKTPECGSCIRLFVEKMRCNDKLGVPAELRNLRVRTRLAVVAQE</sequence>
<reference evidence="2 3" key="1">
    <citation type="submission" date="2017-08" db="EMBL/GenBank/DDBJ databases">
        <title>Infants hospitalized years apart are colonized by the same room-sourced microbial strains.</title>
        <authorList>
            <person name="Brooks B."/>
            <person name="Olm M.R."/>
            <person name="Firek B.A."/>
            <person name="Baker R."/>
            <person name="Thomas B.C."/>
            <person name="Morowitz M.J."/>
            <person name="Banfield J.F."/>
        </authorList>
    </citation>
    <scope>NUCLEOTIDE SEQUENCE [LARGE SCALE GENOMIC DNA]</scope>
    <source>
        <strain evidence="2">S2_005_002_R2_34</strain>
    </source>
</reference>
<dbReference type="EMBL" id="QFPW01000001">
    <property type="protein sequence ID" value="PZQ52645.1"/>
    <property type="molecule type" value="Genomic_DNA"/>
</dbReference>
<gene>
    <name evidence="2" type="ORF">DI556_03095</name>
</gene>
<protein>
    <submittedName>
        <fullName evidence="2">Ferredoxin</fullName>
    </submittedName>
</protein>